<comment type="caution">
    <text evidence="2">The sequence shown here is derived from an EMBL/GenBank/DDBJ whole genome shotgun (WGS) entry which is preliminary data.</text>
</comment>
<protein>
    <submittedName>
        <fullName evidence="2">Uncharacterized protein</fullName>
    </submittedName>
</protein>
<evidence type="ECO:0000313" key="2">
    <source>
        <dbReference type="EMBL" id="PMC58517.1"/>
    </source>
</evidence>
<dbReference type="Proteomes" id="UP000235682">
    <property type="component" value="Unassembled WGS sequence"/>
</dbReference>
<dbReference type="STRING" id="84521.SAMN04487994_101437"/>
<organism evidence="2 3">
    <name type="scientific">Dolosicoccus paucivorans</name>
    <dbReference type="NCBI Taxonomy" id="84521"/>
    <lineage>
        <taxon>Bacteria</taxon>
        <taxon>Bacillati</taxon>
        <taxon>Bacillota</taxon>
        <taxon>Bacilli</taxon>
        <taxon>Lactobacillales</taxon>
        <taxon>Aerococcaceae</taxon>
        <taxon>Dolosicoccus</taxon>
    </lineage>
</organism>
<name>A0A1G8KW48_9LACT</name>
<evidence type="ECO:0000313" key="3">
    <source>
        <dbReference type="Proteomes" id="UP000235682"/>
    </source>
</evidence>
<keyword evidence="1" id="KW-0472">Membrane</keyword>
<feature type="transmembrane region" description="Helical" evidence="1">
    <location>
        <begin position="107"/>
        <end position="130"/>
    </location>
</feature>
<feature type="transmembrane region" description="Helical" evidence="1">
    <location>
        <begin position="17"/>
        <end position="37"/>
    </location>
</feature>
<feature type="transmembrane region" description="Helical" evidence="1">
    <location>
        <begin position="218"/>
        <end position="241"/>
    </location>
</feature>
<accession>A0A1G8KW48</accession>
<keyword evidence="1" id="KW-1133">Transmembrane helix</keyword>
<proteinExistence type="predicted"/>
<dbReference type="EMBL" id="PNHE01000012">
    <property type="protein sequence ID" value="PMC58517.1"/>
    <property type="molecule type" value="Genomic_DNA"/>
</dbReference>
<reference evidence="2 3" key="1">
    <citation type="submission" date="2017-09" db="EMBL/GenBank/DDBJ databases">
        <title>Bacterial strain isolated from the female urinary microbiota.</title>
        <authorList>
            <person name="Thomas-White K."/>
            <person name="Kumar N."/>
            <person name="Forster S."/>
            <person name="Putonti C."/>
            <person name="Lawley T."/>
            <person name="Wolfe A.J."/>
        </authorList>
    </citation>
    <scope>NUCLEOTIDE SEQUENCE [LARGE SCALE GENOMIC DNA]</scope>
    <source>
        <strain evidence="2 3">UMB0852</strain>
    </source>
</reference>
<sequence length="250" mass="28598">MNNIIKAEIYKYIKNRWVLGLLLMSLFPLLFAFILFLDLPSMKIHASFTPISFVDSMWSFMLTTTLPILFFSYVASQLGESIRSGKIIYELTRVADRKKLIKGKISALCLLTIGFFLSVVILSIISFYIFISSSRFGLKMELDSFFYQELIGMVLAVIYLIFYAALSAYNSFYVSSFSVMIGNFLLTIIMSFVANHEYISKYIPGSIVYGAIIPEDKFYYYTFYQSGLLLVLIILLSVLSINKFKKVDIG</sequence>
<keyword evidence="1" id="KW-0812">Transmembrane</keyword>
<evidence type="ECO:0000256" key="1">
    <source>
        <dbReference type="SAM" id="Phobius"/>
    </source>
</evidence>
<feature type="transmembrane region" description="Helical" evidence="1">
    <location>
        <begin position="145"/>
        <end position="165"/>
    </location>
</feature>
<dbReference type="RefSeq" id="WP_092084925.1">
    <property type="nucleotide sequence ID" value="NZ_FNEL01000014.1"/>
</dbReference>
<keyword evidence="3" id="KW-1185">Reference proteome</keyword>
<feature type="transmembrane region" description="Helical" evidence="1">
    <location>
        <begin position="57"/>
        <end position="76"/>
    </location>
</feature>
<dbReference type="AlphaFoldDB" id="A0A1G8KW48"/>
<gene>
    <name evidence="2" type="ORF">CJ205_04040</name>
</gene>
<feature type="transmembrane region" description="Helical" evidence="1">
    <location>
        <begin position="172"/>
        <end position="194"/>
    </location>
</feature>